<evidence type="ECO:0000256" key="1">
    <source>
        <dbReference type="SAM" id="Phobius"/>
    </source>
</evidence>
<keyword evidence="1" id="KW-1133">Transmembrane helix</keyword>
<sequence>MSGNCAVANMKANAAGEEPQLVVTDPVMAQLITRAAIMFSIALIGIYLYTVYSFLKLDGPWWEAFAWSAAASPLCIAPLCAVPKLRDAFLRTYAMGAPHNTGNSGLNSKLLVSDNV</sequence>
<accession>A0A0A9BPH9</accession>
<reference evidence="2" key="1">
    <citation type="submission" date="2014-09" db="EMBL/GenBank/DDBJ databases">
        <authorList>
            <person name="Magalhaes I.L.F."/>
            <person name="Oliveira U."/>
            <person name="Santos F.R."/>
            <person name="Vidigal T.H.D.A."/>
            <person name="Brescovit A.D."/>
            <person name="Santos A.J."/>
        </authorList>
    </citation>
    <scope>NUCLEOTIDE SEQUENCE</scope>
    <source>
        <tissue evidence="2">Shoot tissue taken approximately 20 cm above the soil surface</tissue>
    </source>
</reference>
<feature type="transmembrane region" description="Helical" evidence="1">
    <location>
        <begin position="64"/>
        <end position="82"/>
    </location>
</feature>
<proteinExistence type="predicted"/>
<keyword evidence="1" id="KW-0472">Membrane</keyword>
<evidence type="ECO:0000313" key="2">
    <source>
        <dbReference type="EMBL" id="JAD61162.1"/>
    </source>
</evidence>
<reference evidence="2" key="2">
    <citation type="journal article" date="2015" name="Data Brief">
        <title>Shoot transcriptome of the giant reed, Arundo donax.</title>
        <authorList>
            <person name="Barrero R.A."/>
            <person name="Guerrero F.D."/>
            <person name="Moolhuijzen P."/>
            <person name="Goolsby J.A."/>
            <person name="Tidwell J."/>
            <person name="Bellgard S.E."/>
            <person name="Bellgard M.I."/>
        </authorList>
    </citation>
    <scope>NUCLEOTIDE SEQUENCE</scope>
    <source>
        <tissue evidence="2">Shoot tissue taken approximately 20 cm above the soil surface</tissue>
    </source>
</reference>
<name>A0A0A9BPH9_ARUDO</name>
<keyword evidence="1" id="KW-0812">Transmembrane</keyword>
<dbReference type="EMBL" id="GBRH01236733">
    <property type="protein sequence ID" value="JAD61162.1"/>
    <property type="molecule type" value="Transcribed_RNA"/>
</dbReference>
<protein>
    <submittedName>
        <fullName evidence="2">Uncharacterized protein</fullName>
    </submittedName>
</protein>
<feature type="transmembrane region" description="Helical" evidence="1">
    <location>
        <begin position="31"/>
        <end position="52"/>
    </location>
</feature>
<organism evidence="2">
    <name type="scientific">Arundo donax</name>
    <name type="common">Giant reed</name>
    <name type="synonym">Donax arundinaceus</name>
    <dbReference type="NCBI Taxonomy" id="35708"/>
    <lineage>
        <taxon>Eukaryota</taxon>
        <taxon>Viridiplantae</taxon>
        <taxon>Streptophyta</taxon>
        <taxon>Embryophyta</taxon>
        <taxon>Tracheophyta</taxon>
        <taxon>Spermatophyta</taxon>
        <taxon>Magnoliopsida</taxon>
        <taxon>Liliopsida</taxon>
        <taxon>Poales</taxon>
        <taxon>Poaceae</taxon>
        <taxon>PACMAD clade</taxon>
        <taxon>Arundinoideae</taxon>
        <taxon>Arundineae</taxon>
        <taxon>Arundo</taxon>
    </lineage>
</organism>
<dbReference type="AlphaFoldDB" id="A0A0A9BPH9"/>